<accession>A0A061GGX4</accession>
<organism evidence="3 4">
    <name type="scientific">Theobroma cacao</name>
    <name type="common">Cacao</name>
    <name type="synonym">Cocoa</name>
    <dbReference type="NCBI Taxonomy" id="3641"/>
    <lineage>
        <taxon>Eukaryota</taxon>
        <taxon>Viridiplantae</taxon>
        <taxon>Streptophyta</taxon>
        <taxon>Embryophyta</taxon>
        <taxon>Tracheophyta</taxon>
        <taxon>Spermatophyta</taxon>
        <taxon>Magnoliopsida</taxon>
        <taxon>eudicotyledons</taxon>
        <taxon>Gunneridae</taxon>
        <taxon>Pentapetalae</taxon>
        <taxon>rosids</taxon>
        <taxon>malvids</taxon>
        <taxon>Malvales</taxon>
        <taxon>Malvaceae</taxon>
        <taxon>Byttnerioideae</taxon>
        <taxon>Theobroma</taxon>
    </lineage>
</organism>
<reference evidence="3 4" key="1">
    <citation type="journal article" date="2013" name="Genome Biol.">
        <title>The genome sequence of the most widely cultivated cacao type and its use to identify candidate genes regulating pod color.</title>
        <authorList>
            <person name="Motamayor J.C."/>
            <person name="Mockaitis K."/>
            <person name="Schmutz J."/>
            <person name="Haiminen N."/>
            <person name="Iii D.L."/>
            <person name="Cornejo O."/>
            <person name="Findley S.D."/>
            <person name="Zheng P."/>
            <person name="Utro F."/>
            <person name="Royaert S."/>
            <person name="Saski C."/>
            <person name="Jenkins J."/>
            <person name="Podicheti R."/>
            <person name="Zhao M."/>
            <person name="Scheffler B.E."/>
            <person name="Stack J.C."/>
            <person name="Feltus F.A."/>
            <person name="Mustiga G.M."/>
            <person name="Amores F."/>
            <person name="Phillips W."/>
            <person name="Marelli J.P."/>
            <person name="May G.D."/>
            <person name="Shapiro H."/>
            <person name="Ma J."/>
            <person name="Bustamante C.D."/>
            <person name="Schnell R.J."/>
            <person name="Main D."/>
            <person name="Gilbert D."/>
            <person name="Parida L."/>
            <person name="Kuhn D.N."/>
        </authorList>
    </citation>
    <scope>NUCLEOTIDE SEQUENCE [LARGE SCALE GENOMIC DNA]</scope>
    <source>
        <strain evidence="4">cv. Matina 1-6</strain>
    </source>
</reference>
<keyword evidence="4" id="KW-1185">Reference proteome</keyword>
<dbReference type="EMBL" id="CM001884">
    <property type="protein sequence ID" value="EOY28417.1"/>
    <property type="molecule type" value="Genomic_DNA"/>
</dbReference>
<dbReference type="SUPFAM" id="SSF52047">
    <property type="entry name" value="RNI-like"/>
    <property type="match status" value="1"/>
</dbReference>
<evidence type="ECO:0000259" key="2">
    <source>
        <dbReference type="Pfam" id="PF08387"/>
    </source>
</evidence>
<dbReference type="PANTHER" id="PTHR34145">
    <property type="entry name" value="OS02G0105600 PROTEIN"/>
    <property type="match status" value="1"/>
</dbReference>
<dbReference type="HOGENOM" id="CLU_998954_0_0_1"/>
<evidence type="ECO:0000256" key="1">
    <source>
        <dbReference type="SAM" id="MobiDB-lite"/>
    </source>
</evidence>
<dbReference type="Gene3D" id="3.80.10.10">
    <property type="entry name" value="Ribonuclease Inhibitor"/>
    <property type="match status" value="1"/>
</dbReference>
<gene>
    <name evidence="3" type="ORF">TCM_029988</name>
</gene>
<dbReference type="AlphaFoldDB" id="A0A061GGX4"/>
<feature type="domain" description="FBD" evidence="2">
    <location>
        <begin position="187"/>
        <end position="222"/>
    </location>
</feature>
<evidence type="ECO:0000313" key="3">
    <source>
        <dbReference type="EMBL" id="EOY28417.1"/>
    </source>
</evidence>
<dbReference type="Pfam" id="PF08387">
    <property type="entry name" value="FBD"/>
    <property type="match status" value="1"/>
</dbReference>
<evidence type="ECO:0000313" key="4">
    <source>
        <dbReference type="Proteomes" id="UP000026915"/>
    </source>
</evidence>
<dbReference type="InterPro" id="IPR053772">
    <property type="entry name" value="At1g61320/At1g61330-like"/>
</dbReference>
<dbReference type="Gramene" id="EOY28417">
    <property type="protein sequence ID" value="EOY28417"/>
    <property type="gene ID" value="TCM_029988"/>
</dbReference>
<dbReference type="PANTHER" id="PTHR34145:SF28">
    <property type="entry name" value="F-BOX DOMAIN-CONTAINING PROTEIN"/>
    <property type="match status" value="1"/>
</dbReference>
<dbReference type="Proteomes" id="UP000026915">
    <property type="component" value="Chromosome 6"/>
</dbReference>
<dbReference type="InterPro" id="IPR006566">
    <property type="entry name" value="FBD"/>
</dbReference>
<feature type="compositionally biased region" description="Basic and acidic residues" evidence="1">
    <location>
        <begin position="8"/>
        <end position="29"/>
    </location>
</feature>
<protein>
    <recommendedName>
        <fullName evidence="2">FBD domain-containing protein</fullName>
    </recommendedName>
</protein>
<dbReference type="InParanoid" id="A0A061GGX4"/>
<proteinExistence type="predicted"/>
<name>A0A061GGX4_THECC</name>
<sequence length="279" mass="31642">MASLGIENLEKQRKKNERESLGDHGHSPHPENVQGVEELDLNFSLANVLYKISSGFDDVKTMKTLKLCRCDLELLPPFQGLTSLRTPTLTKIKIAADSIKAVFSNFLSLETLELVLKTVSKIGFNRQSLIDKGVEELDLNSCLARIPDKISSHFEAIGTLKRFSFRTRPYWEDNLCPLVEQHPQLFNCLQFIKLEGFKSGDHEIEMVKYLLQRATGLECLVLVSPNTNKYRSISAGNEPMCRKICQDCDISPKVVHFYGHNVDNSPAPQHSRTWHDDDL</sequence>
<dbReference type="InterPro" id="IPR032675">
    <property type="entry name" value="LRR_dom_sf"/>
</dbReference>
<feature type="region of interest" description="Disordered" evidence="1">
    <location>
        <begin position="1"/>
        <end position="33"/>
    </location>
</feature>